<dbReference type="AlphaFoldDB" id="E1QDZ9"/>
<evidence type="ECO:0000313" key="6">
    <source>
        <dbReference type="EMBL" id="ADK83785.1"/>
    </source>
</evidence>
<comment type="similarity">
    <text evidence="1 3">Belongs to the GcvH family.</text>
</comment>
<dbReference type="GO" id="GO:0005737">
    <property type="term" value="C:cytoplasm"/>
    <property type="evidence" value="ECO:0007669"/>
    <property type="project" value="TreeGrafter"/>
</dbReference>
<evidence type="ECO:0000256" key="2">
    <source>
        <dbReference type="ARBA" id="ARBA00022823"/>
    </source>
</evidence>
<dbReference type="Gene3D" id="2.40.50.100">
    <property type="match status" value="1"/>
</dbReference>
<dbReference type="GO" id="GO:0009249">
    <property type="term" value="P:protein lipoylation"/>
    <property type="evidence" value="ECO:0007669"/>
    <property type="project" value="TreeGrafter"/>
</dbReference>
<proteinExistence type="inferred from homology"/>
<dbReference type="eggNOG" id="COG0509">
    <property type="taxonomic scope" value="Bacteria"/>
</dbReference>
<evidence type="ECO:0000256" key="4">
    <source>
        <dbReference type="PIRSR" id="PIRSR617453-50"/>
    </source>
</evidence>
<evidence type="ECO:0000256" key="1">
    <source>
        <dbReference type="ARBA" id="ARBA00009249"/>
    </source>
</evidence>
<dbReference type="PANTHER" id="PTHR11715">
    <property type="entry name" value="GLYCINE CLEAVAGE SYSTEM H PROTEIN"/>
    <property type="match status" value="1"/>
</dbReference>
<gene>
    <name evidence="3" type="primary">gcvH</name>
    <name evidence="6" type="ordered locus">Deba_0410</name>
</gene>
<dbReference type="InterPro" id="IPR000089">
    <property type="entry name" value="Biotin_lipoyl"/>
</dbReference>
<dbReference type="CDD" id="cd06848">
    <property type="entry name" value="GCS_H"/>
    <property type="match status" value="1"/>
</dbReference>
<evidence type="ECO:0000259" key="5">
    <source>
        <dbReference type="PROSITE" id="PS50968"/>
    </source>
</evidence>
<evidence type="ECO:0000256" key="3">
    <source>
        <dbReference type="HAMAP-Rule" id="MF_00272"/>
    </source>
</evidence>
<dbReference type="KEGG" id="dbr:Deba_0410"/>
<dbReference type="NCBIfam" id="NF002270">
    <property type="entry name" value="PRK01202.1"/>
    <property type="match status" value="1"/>
</dbReference>
<name>E1QDZ9_DESB2</name>
<comment type="subunit">
    <text evidence="3">The glycine cleavage system is composed of four proteins: P, T, L and H.</text>
</comment>
<feature type="modified residue" description="N6-lipoyllysine" evidence="3 4">
    <location>
        <position position="67"/>
    </location>
</feature>
<dbReference type="InterPro" id="IPR011053">
    <property type="entry name" value="Single_hybrid_motif"/>
</dbReference>
<dbReference type="InterPro" id="IPR033753">
    <property type="entry name" value="GCV_H/Fam206"/>
</dbReference>
<protein>
    <recommendedName>
        <fullName evidence="3">Glycine cleavage system H protein</fullName>
    </recommendedName>
</protein>
<evidence type="ECO:0000313" key="7">
    <source>
        <dbReference type="Proteomes" id="UP000009047"/>
    </source>
</evidence>
<dbReference type="InterPro" id="IPR002930">
    <property type="entry name" value="GCV_H"/>
</dbReference>
<dbReference type="InterPro" id="IPR003016">
    <property type="entry name" value="2-oxoA_DH_lipoyl-BS"/>
</dbReference>
<comment type="cofactor">
    <cofactor evidence="3">
        <name>(R)-lipoate</name>
        <dbReference type="ChEBI" id="CHEBI:83088"/>
    </cofactor>
    <text evidence="3">Binds 1 lipoyl cofactor covalently.</text>
</comment>
<keyword evidence="2 3" id="KW-0450">Lipoyl</keyword>
<sequence>MNKLNFPPDLLYHPEHLWVRRLEDGLALIGVSDFAQDQLGKVVYIDLPQPDDAVEAGREMGAIESAKSVSDLIAPLSGVVVEVNAALDQDPSPLNADPYGQGWIAKIRPSQPEELDALLPVHEYLRRIQ</sequence>
<comment type="function">
    <text evidence="3">The glycine cleavage system catalyzes the degradation of glycine. The H protein shuttles the methylamine group of glycine from the P protein to the T protein.</text>
</comment>
<reference evidence="6 7" key="1">
    <citation type="journal article" date="2010" name="Stand. Genomic Sci.">
        <title>Complete genome sequence of Desulfarculus baarsii type strain (2st14).</title>
        <authorList>
            <person name="Sun H."/>
            <person name="Spring S."/>
            <person name="Lapidus A."/>
            <person name="Davenport K."/>
            <person name="Del Rio T.G."/>
            <person name="Tice H."/>
            <person name="Nolan M."/>
            <person name="Copeland A."/>
            <person name="Cheng J.F."/>
            <person name="Lucas S."/>
            <person name="Tapia R."/>
            <person name="Goodwin L."/>
            <person name="Pitluck S."/>
            <person name="Ivanova N."/>
            <person name="Pagani I."/>
            <person name="Mavromatis K."/>
            <person name="Ovchinnikova G."/>
            <person name="Pati A."/>
            <person name="Chen A."/>
            <person name="Palaniappan K."/>
            <person name="Hauser L."/>
            <person name="Chang Y.J."/>
            <person name="Jeffries C.D."/>
            <person name="Detter J.C."/>
            <person name="Han C."/>
            <person name="Rohde M."/>
            <person name="Brambilla E."/>
            <person name="Goker M."/>
            <person name="Woyke T."/>
            <person name="Bristow J."/>
            <person name="Eisen J.A."/>
            <person name="Markowitz V."/>
            <person name="Hugenholtz P."/>
            <person name="Kyrpides N.C."/>
            <person name="Klenk H.P."/>
            <person name="Land M."/>
        </authorList>
    </citation>
    <scope>NUCLEOTIDE SEQUENCE [LARGE SCALE GENOMIC DNA]</scope>
    <source>
        <strain evidence="7">ATCC 33931 / DSM 2075 / LMG 7858 / VKM B-1802 / 2st14</strain>
    </source>
</reference>
<dbReference type="HOGENOM" id="CLU_097408_2_2_7"/>
<dbReference type="EMBL" id="CP002085">
    <property type="protein sequence ID" value="ADK83785.1"/>
    <property type="molecule type" value="Genomic_DNA"/>
</dbReference>
<dbReference type="OrthoDB" id="9796712at2"/>
<dbReference type="GO" id="GO:0019464">
    <property type="term" value="P:glycine decarboxylation via glycine cleavage system"/>
    <property type="evidence" value="ECO:0007669"/>
    <property type="project" value="UniProtKB-UniRule"/>
</dbReference>
<dbReference type="PROSITE" id="PS50968">
    <property type="entry name" value="BIOTINYL_LIPOYL"/>
    <property type="match status" value="1"/>
</dbReference>
<dbReference type="PANTHER" id="PTHR11715:SF3">
    <property type="entry name" value="GLYCINE CLEAVAGE SYSTEM H PROTEIN-RELATED"/>
    <property type="match status" value="1"/>
</dbReference>
<dbReference type="Proteomes" id="UP000009047">
    <property type="component" value="Chromosome"/>
</dbReference>
<dbReference type="HAMAP" id="MF_00272">
    <property type="entry name" value="GcvH"/>
    <property type="match status" value="1"/>
</dbReference>
<dbReference type="InterPro" id="IPR017453">
    <property type="entry name" value="GCV_H_sub"/>
</dbReference>
<dbReference type="STRING" id="644282.Deba_0410"/>
<accession>E1QDZ9</accession>
<feature type="domain" description="Lipoyl-binding" evidence="5">
    <location>
        <begin position="26"/>
        <end position="108"/>
    </location>
</feature>
<keyword evidence="7" id="KW-1185">Reference proteome</keyword>
<dbReference type="NCBIfam" id="TIGR00527">
    <property type="entry name" value="gcvH"/>
    <property type="match status" value="1"/>
</dbReference>
<dbReference type="RefSeq" id="WP_013257241.1">
    <property type="nucleotide sequence ID" value="NC_014365.1"/>
</dbReference>
<dbReference type="PROSITE" id="PS00189">
    <property type="entry name" value="LIPOYL"/>
    <property type="match status" value="1"/>
</dbReference>
<dbReference type="Pfam" id="PF01597">
    <property type="entry name" value="GCV_H"/>
    <property type="match status" value="1"/>
</dbReference>
<dbReference type="GO" id="GO:0005960">
    <property type="term" value="C:glycine cleavage complex"/>
    <property type="evidence" value="ECO:0007669"/>
    <property type="project" value="InterPro"/>
</dbReference>
<organism evidence="6 7">
    <name type="scientific">Desulfarculus baarsii (strain ATCC 33931 / DSM 2075 / LMG 7858 / VKM B-1802 / 2st14)</name>
    <dbReference type="NCBI Taxonomy" id="644282"/>
    <lineage>
        <taxon>Bacteria</taxon>
        <taxon>Pseudomonadati</taxon>
        <taxon>Thermodesulfobacteriota</taxon>
        <taxon>Desulfarculia</taxon>
        <taxon>Desulfarculales</taxon>
        <taxon>Desulfarculaceae</taxon>
        <taxon>Desulfarculus</taxon>
    </lineage>
</organism>
<dbReference type="SUPFAM" id="SSF51230">
    <property type="entry name" value="Single hybrid motif"/>
    <property type="match status" value="1"/>
</dbReference>